<name>A0AAQ1RUV5_9FIRM</name>
<evidence type="ECO:0000313" key="4">
    <source>
        <dbReference type="Proteomes" id="UP000184089"/>
    </source>
</evidence>
<dbReference type="InterPro" id="IPR010982">
    <property type="entry name" value="Lambda_DNA-bd_dom_sf"/>
</dbReference>
<reference evidence="3" key="1">
    <citation type="submission" date="2016-11" db="EMBL/GenBank/DDBJ databases">
        <authorList>
            <person name="Varghese N."/>
            <person name="Submissions S."/>
        </authorList>
    </citation>
    <scope>NUCLEOTIDE SEQUENCE</scope>
    <source>
        <strain evidence="3">DSM 4029</strain>
    </source>
</reference>
<dbReference type="Proteomes" id="UP000474718">
    <property type="component" value="Unassembled WGS sequence"/>
</dbReference>
<comment type="caution">
    <text evidence="3">The sequence shown here is derived from an EMBL/GenBank/DDBJ whole genome shotgun (WGS) entry which is preliminary data.</text>
</comment>
<evidence type="ECO:0000259" key="1">
    <source>
        <dbReference type="PROSITE" id="PS50943"/>
    </source>
</evidence>
<reference evidence="2 5" key="3">
    <citation type="journal article" date="2019" name="Nat. Med.">
        <title>A library of human gut bacterial isolates paired with longitudinal multiomics data enables mechanistic microbiome research.</title>
        <authorList>
            <person name="Poyet M."/>
            <person name="Groussin M."/>
            <person name="Gibbons S.M."/>
            <person name="Avila-Pacheco J."/>
            <person name="Jiang X."/>
            <person name="Kearney S.M."/>
            <person name="Perrotta A.R."/>
            <person name="Berdy B."/>
            <person name="Zhao S."/>
            <person name="Lieberman T.D."/>
            <person name="Swanson P.K."/>
            <person name="Smith M."/>
            <person name="Roesemann S."/>
            <person name="Alexander J.E."/>
            <person name="Rich S.A."/>
            <person name="Livny J."/>
            <person name="Vlamakis H."/>
            <person name="Clish C."/>
            <person name="Bullock K."/>
            <person name="Deik A."/>
            <person name="Scott J."/>
            <person name="Pierce K.A."/>
            <person name="Xavier R.J."/>
            <person name="Alm E.J."/>
        </authorList>
    </citation>
    <scope>NUCLEOTIDE SEQUENCE [LARGE SCALE GENOMIC DNA]</scope>
    <source>
        <strain evidence="2 5">BIOML-A2</strain>
    </source>
</reference>
<dbReference type="PROSITE" id="PS50943">
    <property type="entry name" value="HTH_CROC1"/>
    <property type="match status" value="1"/>
</dbReference>
<dbReference type="Pfam" id="PF01381">
    <property type="entry name" value="HTH_3"/>
    <property type="match status" value="1"/>
</dbReference>
<dbReference type="CDD" id="cd00093">
    <property type="entry name" value="HTH_XRE"/>
    <property type="match status" value="1"/>
</dbReference>
<protein>
    <submittedName>
        <fullName evidence="2 3">Helix-turn-helix</fullName>
    </submittedName>
</protein>
<accession>A0AAQ1RUV5</accession>
<evidence type="ECO:0000313" key="3">
    <source>
        <dbReference type="EMBL" id="SHF64381.1"/>
    </source>
</evidence>
<proteinExistence type="predicted"/>
<dbReference type="SMART" id="SM00530">
    <property type="entry name" value="HTH_XRE"/>
    <property type="match status" value="1"/>
</dbReference>
<dbReference type="RefSeq" id="WP_021658398.1">
    <property type="nucleotide sequence ID" value="NZ_FQVY01000001.1"/>
</dbReference>
<dbReference type="Gene3D" id="1.10.260.40">
    <property type="entry name" value="lambda repressor-like DNA-binding domains"/>
    <property type="match status" value="1"/>
</dbReference>
<gene>
    <name evidence="2" type="ORF">GT747_01895</name>
    <name evidence="3" type="ORF">SAMN05444424_0173</name>
</gene>
<dbReference type="Proteomes" id="UP000184089">
    <property type="component" value="Unassembled WGS sequence"/>
</dbReference>
<dbReference type="GO" id="GO:0003677">
    <property type="term" value="F:DNA binding"/>
    <property type="evidence" value="ECO:0007669"/>
    <property type="project" value="InterPro"/>
</dbReference>
<dbReference type="SUPFAM" id="SSF47413">
    <property type="entry name" value="lambda repressor-like DNA-binding domains"/>
    <property type="match status" value="1"/>
</dbReference>
<evidence type="ECO:0000313" key="2">
    <source>
        <dbReference type="EMBL" id="MZL68530.1"/>
    </source>
</evidence>
<reference evidence="4" key="2">
    <citation type="submission" date="2016-11" db="EMBL/GenBank/DDBJ databases">
        <authorList>
            <person name="Jaros S."/>
            <person name="Januszkiewicz K."/>
            <person name="Wedrychowicz H."/>
        </authorList>
    </citation>
    <scope>NUCLEOTIDE SEQUENCE [LARGE SCALE GENOMIC DNA]</scope>
    <source>
        <strain evidence="4">DSM 4029</strain>
    </source>
</reference>
<dbReference type="InterPro" id="IPR001387">
    <property type="entry name" value="Cro/C1-type_HTH"/>
</dbReference>
<sequence>MCLENRIRKIRIQRGLSLWELAAAMGTTEDALSRCETCDMGSIEADKVLAAAKALGVSPLYLMGWEDRPNHIYRVDRGSKACDLSKKDIAFLIQFAAKTAKKK</sequence>
<dbReference type="EMBL" id="WWVX01000001">
    <property type="protein sequence ID" value="MZL68530.1"/>
    <property type="molecule type" value="Genomic_DNA"/>
</dbReference>
<dbReference type="EMBL" id="FQVY01000001">
    <property type="protein sequence ID" value="SHF64381.1"/>
    <property type="molecule type" value="Genomic_DNA"/>
</dbReference>
<evidence type="ECO:0000313" key="5">
    <source>
        <dbReference type="Proteomes" id="UP000474718"/>
    </source>
</evidence>
<organism evidence="3 4">
    <name type="scientific">Bittarella massiliensis</name>
    <name type="common">ex Durand et al. 2017</name>
    <dbReference type="NCBI Taxonomy" id="1720313"/>
    <lineage>
        <taxon>Bacteria</taxon>
        <taxon>Bacillati</taxon>
        <taxon>Bacillota</taxon>
        <taxon>Clostridia</taxon>
        <taxon>Eubacteriales</taxon>
        <taxon>Oscillospiraceae</taxon>
        <taxon>Bittarella (ex Durand et al. 2017)</taxon>
    </lineage>
</organism>
<feature type="domain" description="HTH cro/C1-type" evidence="1">
    <location>
        <begin position="7"/>
        <end position="62"/>
    </location>
</feature>
<dbReference type="AlphaFoldDB" id="A0AAQ1RUV5"/>
<keyword evidence="5" id="KW-1185">Reference proteome</keyword>